<accession>A0A4R8Q8P0</accession>
<feature type="region of interest" description="Disordered" evidence="3">
    <location>
        <begin position="372"/>
        <end position="511"/>
    </location>
</feature>
<feature type="compositionally biased region" description="Acidic residues" evidence="3">
    <location>
        <begin position="807"/>
        <end position="820"/>
    </location>
</feature>
<proteinExistence type="inferred from homology"/>
<evidence type="ECO:0000313" key="8">
    <source>
        <dbReference type="Proteomes" id="UP000295083"/>
    </source>
</evidence>
<dbReference type="Proteomes" id="UP000295083">
    <property type="component" value="Unassembled WGS sequence"/>
</dbReference>
<feature type="compositionally biased region" description="Basic and acidic residues" evidence="3">
    <location>
        <begin position="489"/>
        <end position="508"/>
    </location>
</feature>
<evidence type="ECO:0000259" key="4">
    <source>
        <dbReference type="Pfam" id="PF01814"/>
    </source>
</evidence>
<dbReference type="GO" id="GO:0000462">
    <property type="term" value="P:maturation of SSU-rRNA from tricistronic rRNA transcript (SSU-rRNA, 5.8S rRNA, LSU-rRNA)"/>
    <property type="evidence" value="ECO:0007669"/>
    <property type="project" value="TreeGrafter"/>
</dbReference>
<feature type="compositionally biased region" description="Acidic residues" evidence="3">
    <location>
        <begin position="266"/>
        <end position="285"/>
    </location>
</feature>
<evidence type="ECO:0000256" key="1">
    <source>
        <dbReference type="ARBA" id="ARBA00008966"/>
    </source>
</evidence>
<dbReference type="CDD" id="cd12108">
    <property type="entry name" value="Hr-like"/>
    <property type="match status" value="1"/>
</dbReference>
<dbReference type="AlphaFoldDB" id="A0A4R8Q8P0"/>
<dbReference type="PANTHER" id="PTHR15565">
    <property type="entry name" value="AATF PROTEIN APOPTOSIS ANTAGONIZING TRANSCRIPTION FACTOR"/>
    <property type="match status" value="1"/>
</dbReference>
<dbReference type="GO" id="GO:0005730">
    <property type="term" value="C:nucleolus"/>
    <property type="evidence" value="ECO:0007669"/>
    <property type="project" value="TreeGrafter"/>
</dbReference>
<evidence type="ECO:0000313" key="7">
    <source>
        <dbReference type="EMBL" id="TDZ30133.1"/>
    </source>
</evidence>
<dbReference type="InterPro" id="IPR012617">
    <property type="entry name" value="AATF_C"/>
</dbReference>
<keyword evidence="8" id="KW-1185">Reference proteome</keyword>
<feature type="region of interest" description="Disordered" evidence="3">
    <location>
        <begin position="263"/>
        <end position="352"/>
    </location>
</feature>
<protein>
    <recommendedName>
        <fullName evidence="2">Protein BFR2</fullName>
    </recommendedName>
</protein>
<evidence type="ECO:0000259" key="6">
    <source>
        <dbReference type="Pfam" id="PF13339"/>
    </source>
</evidence>
<dbReference type="Gene3D" id="1.20.120.520">
    <property type="entry name" value="nmb1532 protein domain like"/>
    <property type="match status" value="1"/>
</dbReference>
<feature type="domain" description="Hemerythrin-like" evidence="4">
    <location>
        <begin position="34"/>
        <end position="155"/>
    </location>
</feature>
<dbReference type="EMBL" id="QAPG01000145">
    <property type="protein sequence ID" value="TDZ30133.1"/>
    <property type="molecule type" value="Genomic_DNA"/>
</dbReference>
<dbReference type="Pfam" id="PF01814">
    <property type="entry name" value="Hemerythrin"/>
    <property type="match status" value="1"/>
</dbReference>
<evidence type="ECO:0000256" key="2">
    <source>
        <dbReference type="ARBA" id="ARBA00013850"/>
    </source>
</evidence>
<comment type="similarity">
    <text evidence="1">Belongs to the AATF family.</text>
</comment>
<feature type="domain" description="AATF leucine zipper-containing" evidence="6">
    <location>
        <begin position="526"/>
        <end position="648"/>
    </location>
</feature>
<sequence length="828" mass="92942">MAPVYADHPFALFTTPTSKLPKDVKPDVFHRMASEMTVVHNYLLRGLNAIYLQAPHIKTKDEFSFANYMFQWYRSLDAHHRGEEKHFFPAVDRLTDTTGYMDVNIEQHRAFHDGLEEFGDYIKSPVAKREKYNGHKVVSLIDNFGKSLHQHLEEEIPTILGLEKFGFEKIQPIEKVLIQEGQEVMGELGFFTGLPWFLTTMDGAFEGGSWANHPDDAVAQVLLNFCRHVAWWVHHDWWKFGACDGSGNLQPLASDWEEQAPKDLDPEAEPVEENDDESDSEESVDENAGTEHYVSVGKSKLRGKDGVSLGPQYRGTRVSRNALNDDSNDDSDVFDDAKEKFDSNDEEFDDPETADLAADEAAAGDEDFEIASDNALGDSDDEKLDNFVFRGSSQPKDKKGGRSKRPTAADFISDEEEEDDDSEVDDDDEEDIDINEDIDEGEDDDGDEEGSEGSDEDVMDGLEGSEEDEEEGSEDGFDDDESDEDSDDSDAKPRRNKGDARAEQRKLMNEGQKTLAATMTAAAQKDAEKGIAVREQRKTFDGLLNIRIRLQKALVATNSFAVVEAADDEEQNSEPYEAAEEAALKLLNTLDSFRANLLPAGLAQAGGKRKRGDFDASTPSGDIWEGIQEAEQRALKYRKTVLETWSAKTRSATVEVKSRKLISTQHSVVASIEEQLLNADRLVKRTRTPRSCAPAQVAQKVNEDADIYDDADFYQLLLKELVEQRTNDNGSTGAAAQPTVRWAAMKEAKTKKHVDRRASKGRKMRFNVHEKLQNLMAPEDRRSWEQDAVDRLFGTLFGQKLELGEQVSDDDREDEVNAEEEGLRLFRS</sequence>
<dbReference type="PANTHER" id="PTHR15565:SF0">
    <property type="entry name" value="PROTEIN AATF"/>
    <property type="match status" value="1"/>
</dbReference>
<dbReference type="InterPro" id="IPR012312">
    <property type="entry name" value="Hemerythrin-like"/>
</dbReference>
<organism evidence="7 8">
    <name type="scientific">Colletotrichum spinosum</name>
    <dbReference type="NCBI Taxonomy" id="1347390"/>
    <lineage>
        <taxon>Eukaryota</taxon>
        <taxon>Fungi</taxon>
        <taxon>Dikarya</taxon>
        <taxon>Ascomycota</taxon>
        <taxon>Pezizomycotina</taxon>
        <taxon>Sordariomycetes</taxon>
        <taxon>Hypocreomycetidae</taxon>
        <taxon>Glomerellales</taxon>
        <taxon>Glomerellaceae</taxon>
        <taxon>Colletotrichum</taxon>
        <taxon>Colletotrichum orbiculare species complex</taxon>
    </lineage>
</organism>
<feature type="domain" description="Apoptosis-antagonizing transcription factor C-terminal" evidence="5">
    <location>
        <begin position="714"/>
        <end position="797"/>
    </location>
</feature>
<dbReference type="Pfam" id="PF13339">
    <property type="entry name" value="AATF-Che1"/>
    <property type="match status" value="1"/>
</dbReference>
<dbReference type="InterPro" id="IPR025160">
    <property type="entry name" value="AATF"/>
</dbReference>
<evidence type="ECO:0000256" key="3">
    <source>
        <dbReference type="SAM" id="MobiDB-lite"/>
    </source>
</evidence>
<comment type="caution">
    <text evidence="7">The sequence shown here is derived from an EMBL/GenBank/DDBJ whole genome shotgun (WGS) entry which is preliminary data.</text>
</comment>
<dbReference type="Pfam" id="PF08164">
    <property type="entry name" value="TRAUB"/>
    <property type="match status" value="1"/>
</dbReference>
<name>A0A4R8Q8P0_9PEZI</name>
<reference evidence="7 8" key="1">
    <citation type="submission" date="2018-11" db="EMBL/GenBank/DDBJ databases">
        <title>Genome sequence and assembly of Colletotrichum spinosum.</title>
        <authorList>
            <person name="Gan P."/>
            <person name="Shirasu K."/>
        </authorList>
    </citation>
    <scope>NUCLEOTIDE SEQUENCE [LARGE SCALE GENOMIC DNA]</scope>
    <source>
        <strain evidence="7 8">CBS 515.97</strain>
    </source>
</reference>
<evidence type="ECO:0000259" key="5">
    <source>
        <dbReference type="Pfam" id="PF08164"/>
    </source>
</evidence>
<dbReference type="InterPro" id="IPR039223">
    <property type="entry name" value="AATF/Bfr2"/>
</dbReference>
<feature type="region of interest" description="Disordered" evidence="3">
    <location>
        <begin position="804"/>
        <end position="828"/>
    </location>
</feature>
<gene>
    <name evidence="7" type="primary">BFR2</name>
    <name evidence="7" type="ORF">C8035_v003214</name>
</gene>
<feature type="compositionally biased region" description="Acidic residues" evidence="3">
    <location>
        <begin position="412"/>
        <end position="488"/>
    </location>
</feature>